<accession>A0A914D178</accession>
<proteinExistence type="predicted"/>
<feature type="transmembrane region" description="Helical" evidence="1">
    <location>
        <begin position="94"/>
        <end position="115"/>
    </location>
</feature>
<evidence type="ECO:0000313" key="3">
    <source>
        <dbReference type="WBParaSite" id="ACRNAN_scaffold16363.g24645.t1"/>
    </source>
</evidence>
<evidence type="ECO:0000313" key="2">
    <source>
        <dbReference type="Proteomes" id="UP000887540"/>
    </source>
</evidence>
<reference evidence="3" key="1">
    <citation type="submission" date="2022-11" db="UniProtKB">
        <authorList>
            <consortium name="WormBaseParasite"/>
        </authorList>
    </citation>
    <scope>IDENTIFICATION</scope>
</reference>
<sequence>MHNPNYKAKEAPNEPKEHDMVKLNEYYKEDPVEPGDPDEPVIKIMEEEISKNNHKKNKTNNSSVDPNIEEHHEKIAHPLQNPKSKRISSRKKKYYLLGGVFLILLVVLVIILILFRSTIIGEQYNSVTNYNETLSTDGEFINVTTTIPRRAILTNETAQT</sequence>
<keyword evidence="2" id="KW-1185">Reference proteome</keyword>
<keyword evidence="1" id="KW-0812">Transmembrane</keyword>
<evidence type="ECO:0000256" key="1">
    <source>
        <dbReference type="SAM" id="Phobius"/>
    </source>
</evidence>
<organism evidence="2 3">
    <name type="scientific">Acrobeloides nanus</name>
    <dbReference type="NCBI Taxonomy" id="290746"/>
    <lineage>
        <taxon>Eukaryota</taxon>
        <taxon>Metazoa</taxon>
        <taxon>Ecdysozoa</taxon>
        <taxon>Nematoda</taxon>
        <taxon>Chromadorea</taxon>
        <taxon>Rhabditida</taxon>
        <taxon>Tylenchina</taxon>
        <taxon>Cephalobomorpha</taxon>
        <taxon>Cephaloboidea</taxon>
        <taxon>Cephalobidae</taxon>
        <taxon>Acrobeloides</taxon>
    </lineage>
</organism>
<name>A0A914D178_9BILA</name>
<protein>
    <submittedName>
        <fullName evidence="3">Uncharacterized protein</fullName>
    </submittedName>
</protein>
<dbReference type="Proteomes" id="UP000887540">
    <property type="component" value="Unplaced"/>
</dbReference>
<dbReference type="WBParaSite" id="ACRNAN_scaffold16363.g24645.t1">
    <property type="protein sequence ID" value="ACRNAN_scaffold16363.g24645.t1"/>
    <property type="gene ID" value="ACRNAN_scaffold16363.g24645"/>
</dbReference>
<dbReference type="AlphaFoldDB" id="A0A914D178"/>
<keyword evidence="1" id="KW-0472">Membrane</keyword>
<keyword evidence="1" id="KW-1133">Transmembrane helix</keyword>